<name>A0A381WUJ3_9ZZZZ</name>
<dbReference type="PANTHER" id="PTHR11731">
    <property type="entry name" value="PROTEASE FAMILY S9B,C DIPEPTIDYL-PEPTIDASE IV-RELATED"/>
    <property type="match status" value="1"/>
</dbReference>
<reference evidence="2" key="1">
    <citation type="submission" date="2018-05" db="EMBL/GenBank/DDBJ databases">
        <authorList>
            <person name="Lanie J.A."/>
            <person name="Ng W.-L."/>
            <person name="Kazmierczak K.M."/>
            <person name="Andrzejewski T.M."/>
            <person name="Davidsen T.M."/>
            <person name="Wayne K.J."/>
            <person name="Tettelin H."/>
            <person name="Glass J.I."/>
            <person name="Rusch D."/>
            <person name="Podicherti R."/>
            <person name="Tsui H.-C.T."/>
            <person name="Winkler M.E."/>
        </authorList>
    </citation>
    <scope>NUCLEOTIDE SEQUENCE</scope>
</reference>
<gene>
    <name evidence="2" type="ORF">METZ01_LOCUS108467</name>
</gene>
<dbReference type="InterPro" id="IPR029058">
    <property type="entry name" value="AB_hydrolase_fold"/>
</dbReference>
<dbReference type="PANTHER" id="PTHR11731:SF193">
    <property type="entry name" value="DIPEPTIDYL PEPTIDASE 9"/>
    <property type="match status" value="1"/>
</dbReference>
<evidence type="ECO:0000313" key="2">
    <source>
        <dbReference type="EMBL" id="SVA55613.1"/>
    </source>
</evidence>
<proteinExistence type="predicted"/>
<dbReference type="Pfam" id="PF00326">
    <property type="entry name" value="Peptidase_S9"/>
    <property type="match status" value="1"/>
</dbReference>
<accession>A0A381WUJ3</accession>
<dbReference type="InterPro" id="IPR001375">
    <property type="entry name" value="Peptidase_S9_cat"/>
</dbReference>
<dbReference type="EMBL" id="UINC01012783">
    <property type="protein sequence ID" value="SVA55613.1"/>
    <property type="molecule type" value="Genomic_DNA"/>
</dbReference>
<dbReference type="GO" id="GO:0006508">
    <property type="term" value="P:proteolysis"/>
    <property type="evidence" value="ECO:0007669"/>
    <property type="project" value="InterPro"/>
</dbReference>
<dbReference type="GO" id="GO:0008236">
    <property type="term" value="F:serine-type peptidase activity"/>
    <property type="evidence" value="ECO:0007669"/>
    <property type="project" value="InterPro"/>
</dbReference>
<feature type="domain" description="Peptidase S9 prolyl oligopeptidase catalytic" evidence="1">
    <location>
        <begin position="120"/>
        <end position="317"/>
    </location>
</feature>
<dbReference type="GO" id="GO:0008239">
    <property type="term" value="F:dipeptidyl-peptidase activity"/>
    <property type="evidence" value="ECO:0007669"/>
    <property type="project" value="TreeGrafter"/>
</dbReference>
<protein>
    <recommendedName>
        <fullName evidence="1">Peptidase S9 prolyl oligopeptidase catalytic domain-containing protein</fullName>
    </recommendedName>
</protein>
<dbReference type="SUPFAM" id="SSF53474">
    <property type="entry name" value="alpha/beta-Hydrolases"/>
    <property type="match status" value="1"/>
</dbReference>
<sequence length="317" mass="35349">DLERVTLKAGMHTVICNAGVGKFVDIHQSPETPPAVTLEGLSGQGPIEEIHLPTDSRVKDLGLRPPDFVNLQSPTGEILHGAVYRPDRSYGDGPFPTLVYVYGGPHAQLVTKGWGLTGSLRAQYLRERGYLVFVLDNRGSTRRGITFESHIKNNMGTVEVEDQIFGVRWLVEQGLADPRRVGIYGWSYGGYMALMCLAQAPDIFKAAVAGAPVTSWDGYDTHYTERYMGTPDSNPDGYENGSVMAHVSGIQGKLLLIHGLIDENVHFRHTARLINSLISADKDYELAMFPDERHMPRKHSDRVYLEKKLIHFFEENL</sequence>
<dbReference type="AlphaFoldDB" id="A0A381WUJ3"/>
<dbReference type="InterPro" id="IPR050278">
    <property type="entry name" value="Serine_Prot_S9B/DPPIV"/>
</dbReference>
<feature type="non-terminal residue" evidence="2">
    <location>
        <position position="1"/>
    </location>
</feature>
<organism evidence="2">
    <name type="scientific">marine metagenome</name>
    <dbReference type="NCBI Taxonomy" id="408172"/>
    <lineage>
        <taxon>unclassified sequences</taxon>
        <taxon>metagenomes</taxon>
        <taxon>ecological metagenomes</taxon>
    </lineage>
</organism>
<dbReference type="Gene3D" id="3.40.50.1820">
    <property type="entry name" value="alpha/beta hydrolase"/>
    <property type="match status" value="1"/>
</dbReference>
<evidence type="ECO:0000259" key="1">
    <source>
        <dbReference type="Pfam" id="PF00326"/>
    </source>
</evidence>